<dbReference type="PANTHER" id="PTHR10622">
    <property type="entry name" value="HET DOMAIN-CONTAINING PROTEIN"/>
    <property type="match status" value="1"/>
</dbReference>
<reference evidence="2" key="1">
    <citation type="journal article" date="2023" name="Mol. Phylogenet. Evol.">
        <title>Genome-scale phylogeny and comparative genomics of the fungal order Sordariales.</title>
        <authorList>
            <person name="Hensen N."/>
            <person name="Bonometti L."/>
            <person name="Westerberg I."/>
            <person name="Brannstrom I.O."/>
            <person name="Guillou S."/>
            <person name="Cros-Aarteil S."/>
            <person name="Calhoun S."/>
            <person name="Haridas S."/>
            <person name="Kuo A."/>
            <person name="Mondo S."/>
            <person name="Pangilinan J."/>
            <person name="Riley R."/>
            <person name="LaButti K."/>
            <person name="Andreopoulos B."/>
            <person name="Lipzen A."/>
            <person name="Chen C."/>
            <person name="Yan M."/>
            <person name="Daum C."/>
            <person name="Ng V."/>
            <person name="Clum A."/>
            <person name="Steindorff A."/>
            <person name="Ohm R.A."/>
            <person name="Martin F."/>
            <person name="Silar P."/>
            <person name="Natvig D.O."/>
            <person name="Lalanne C."/>
            <person name="Gautier V."/>
            <person name="Ament-Velasquez S.L."/>
            <person name="Kruys A."/>
            <person name="Hutchinson M.I."/>
            <person name="Powell A.J."/>
            <person name="Barry K."/>
            <person name="Miller A.N."/>
            <person name="Grigoriev I.V."/>
            <person name="Debuchy R."/>
            <person name="Gladieux P."/>
            <person name="Hiltunen Thoren M."/>
            <person name="Johannesson H."/>
        </authorList>
    </citation>
    <scope>NUCLEOTIDE SEQUENCE</scope>
    <source>
        <strain evidence="2">PSN243</strain>
    </source>
</reference>
<proteinExistence type="predicted"/>
<reference evidence="2" key="2">
    <citation type="submission" date="2023-05" db="EMBL/GenBank/DDBJ databases">
        <authorList>
            <consortium name="Lawrence Berkeley National Laboratory"/>
            <person name="Steindorff A."/>
            <person name="Hensen N."/>
            <person name="Bonometti L."/>
            <person name="Westerberg I."/>
            <person name="Brannstrom I.O."/>
            <person name="Guillou S."/>
            <person name="Cros-Aarteil S."/>
            <person name="Calhoun S."/>
            <person name="Haridas S."/>
            <person name="Kuo A."/>
            <person name="Mondo S."/>
            <person name="Pangilinan J."/>
            <person name="Riley R."/>
            <person name="Labutti K."/>
            <person name="Andreopoulos B."/>
            <person name="Lipzen A."/>
            <person name="Chen C."/>
            <person name="Yanf M."/>
            <person name="Daum C."/>
            <person name="Ng V."/>
            <person name="Clum A."/>
            <person name="Ohm R."/>
            <person name="Martin F."/>
            <person name="Silar P."/>
            <person name="Natvig D."/>
            <person name="Lalanne C."/>
            <person name="Gautier V."/>
            <person name="Ament-Velasquez S.L."/>
            <person name="Kruys A."/>
            <person name="Hutchinson M.I."/>
            <person name="Powell A.J."/>
            <person name="Barry K."/>
            <person name="Miller A.N."/>
            <person name="Grigoriev I.V."/>
            <person name="Debuchy R."/>
            <person name="Gladieux P."/>
            <person name="Thoren M.H."/>
            <person name="Johannesson H."/>
        </authorList>
    </citation>
    <scope>NUCLEOTIDE SEQUENCE</scope>
    <source>
        <strain evidence="2">PSN243</strain>
    </source>
</reference>
<dbReference type="EMBL" id="MU865980">
    <property type="protein sequence ID" value="KAK4444182.1"/>
    <property type="molecule type" value="Genomic_DNA"/>
</dbReference>
<gene>
    <name evidence="2" type="ORF">QBC34DRAFT_475211</name>
</gene>
<dbReference type="AlphaFoldDB" id="A0AAV9G7N5"/>
<dbReference type="Proteomes" id="UP001321760">
    <property type="component" value="Unassembled WGS sequence"/>
</dbReference>
<organism evidence="2 3">
    <name type="scientific">Podospora aff. communis PSN243</name>
    <dbReference type="NCBI Taxonomy" id="3040156"/>
    <lineage>
        <taxon>Eukaryota</taxon>
        <taxon>Fungi</taxon>
        <taxon>Dikarya</taxon>
        <taxon>Ascomycota</taxon>
        <taxon>Pezizomycotina</taxon>
        <taxon>Sordariomycetes</taxon>
        <taxon>Sordariomycetidae</taxon>
        <taxon>Sordariales</taxon>
        <taxon>Podosporaceae</taxon>
        <taxon>Podospora</taxon>
    </lineage>
</organism>
<accession>A0AAV9G7N5</accession>
<keyword evidence="3" id="KW-1185">Reference proteome</keyword>
<name>A0AAV9G7N5_9PEZI</name>
<evidence type="ECO:0000313" key="3">
    <source>
        <dbReference type="Proteomes" id="UP001321760"/>
    </source>
</evidence>
<sequence length="323" mass="36410">MWLINVSTMSLESFYGTIVPPYAILSHTWEADEVSFRGFVGAGGGSNSDFVAITGKAGYRKVVAMCQFSQRKGHSYVWIDTYCIDKTSSAEPTAAINSMFSWYKNSEICYAYLSDFKSPGLTATPEDPTSDLFAATFGKCRWLKRGWCLQELLASGRPPPRKALIWNFPIAIGISPFQALCGFTSALAPRPNCFPIHHVAKRNHLGSRLNPQFSLTNRGIVFPNATLRYQKEAKAGHQYLLDLYFFGKRSTYRHMLLQKIGPGLFLRIHNSDDRQRAFADVPISSPFNKPVCVLQKVPSSSVHQPHGHWERHIHKANRQYQSK</sequence>
<evidence type="ECO:0000259" key="1">
    <source>
        <dbReference type="Pfam" id="PF06985"/>
    </source>
</evidence>
<protein>
    <submittedName>
        <fullName evidence="2">Heterokaryon incompatibility protein-domain-containing protein</fullName>
    </submittedName>
</protein>
<evidence type="ECO:0000313" key="2">
    <source>
        <dbReference type="EMBL" id="KAK4444182.1"/>
    </source>
</evidence>
<comment type="caution">
    <text evidence="2">The sequence shown here is derived from an EMBL/GenBank/DDBJ whole genome shotgun (WGS) entry which is preliminary data.</text>
</comment>
<dbReference type="Pfam" id="PF06985">
    <property type="entry name" value="HET"/>
    <property type="match status" value="1"/>
</dbReference>
<dbReference type="PANTHER" id="PTHR10622:SF12">
    <property type="entry name" value="HET DOMAIN-CONTAINING PROTEIN"/>
    <property type="match status" value="1"/>
</dbReference>
<feature type="domain" description="Heterokaryon incompatibility" evidence="1">
    <location>
        <begin position="22"/>
        <end position="118"/>
    </location>
</feature>
<dbReference type="InterPro" id="IPR010730">
    <property type="entry name" value="HET"/>
</dbReference>